<name>A0A6J6XBI6_9ZZZZ</name>
<evidence type="ECO:0000256" key="1">
    <source>
        <dbReference type="SAM" id="MobiDB-lite"/>
    </source>
</evidence>
<feature type="compositionally biased region" description="Basic and acidic residues" evidence="1">
    <location>
        <begin position="100"/>
        <end position="114"/>
    </location>
</feature>
<dbReference type="EMBL" id="CAFAAJ010000020">
    <property type="protein sequence ID" value="CAB4793669.1"/>
    <property type="molecule type" value="Genomic_DNA"/>
</dbReference>
<protein>
    <submittedName>
        <fullName evidence="2">Unannotated protein</fullName>
    </submittedName>
</protein>
<feature type="region of interest" description="Disordered" evidence="1">
    <location>
        <begin position="95"/>
        <end position="136"/>
    </location>
</feature>
<gene>
    <name evidence="2" type="ORF">UFOPK3001_00476</name>
</gene>
<accession>A0A6J6XBI6</accession>
<organism evidence="2">
    <name type="scientific">freshwater metagenome</name>
    <dbReference type="NCBI Taxonomy" id="449393"/>
    <lineage>
        <taxon>unclassified sequences</taxon>
        <taxon>metagenomes</taxon>
        <taxon>ecological metagenomes</taxon>
    </lineage>
</organism>
<feature type="compositionally biased region" description="Polar residues" evidence="1">
    <location>
        <begin position="126"/>
        <end position="136"/>
    </location>
</feature>
<evidence type="ECO:0000313" key="2">
    <source>
        <dbReference type="EMBL" id="CAB4793669.1"/>
    </source>
</evidence>
<sequence>MPGSMLISYAVPMSIPCGIRDHASVTVCTGAVRVVPLLELFPERLTQITCRVLGRGSVLVVEDVLATGIVVRTVVVEDVLATGIVVRTVVVVRRAGRAGAETERRAPERFDALPRRGSAPKPQPPSSRTTRTVESC</sequence>
<reference evidence="2" key="1">
    <citation type="submission" date="2020-05" db="EMBL/GenBank/DDBJ databases">
        <authorList>
            <person name="Chiriac C."/>
            <person name="Salcher M."/>
            <person name="Ghai R."/>
            <person name="Kavagutti S V."/>
        </authorList>
    </citation>
    <scope>NUCLEOTIDE SEQUENCE</scope>
</reference>
<proteinExistence type="predicted"/>
<dbReference type="AlphaFoldDB" id="A0A6J6XBI6"/>